<reference evidence="3 4" key="1">
    <citation type="submission" date="2016-10" db="EMBL/GenBank/DDBJ databases">
        <authorList>
            <person name="de Groot N.N."/>
        </authorList>
    </citation>
    <scope>NUCLEOTIDE SEQUENCE [LARGE SCALE GENOMIC DNA]</scope>
    <source>
        <strain evidence="3 4">CGMCC 1.11147</strain>
    </source>
</reference>
<gene>
    <name evidence="3" type="ORF">SAMN05192576_2474</name>
</gene>
<sequence>MASLIAARLRTALTLGVLGVLLLIGVTWGWSAVTAPFPESTETPICTDTTVPAGTKVYPDQVLVSVANAGTTEGLAGRVMLLLTDAGFGAGRTDNAPPTAEVEFAEIWTDDPRNPAVRLVASRLGERAEIVEAETDLPGVTVIVGDEFTKLVEGRKSTKSDDDSEICSPPAEADTDEGVS</sequence>
<dbReference type="Proteomes" id="UP000199004">
    <property type="component" value="Unassembled WGS sequence"/>
</dbReference>
<accession>A0A1H0CMX4</accession>
<dbReference type="InterPro" id="IPR027381">
    <property type="entry name" value="LytR/CpsA/Psr_C"/>
</dbReference>
<dbReference type="RefSeq" id="WP_091025081.1">
    <property type="nucleotide sequence ID" value="NZ_BKAE01000006.1"/>
</dbReference>
<keyword evidence="4" id="KW-1185">Reference proteome</keyword>
<evidence type="ECO:0000313" key="3">
    <source>
        <dbReference type="EMBL" id="SDN59228.1"/>
    </source>
</evidence>
<feature type="region of interest" description="Disordered" evidence="1">
    <location>
        <begin position="153"/>
        <end position="180"/>
    </location>
</feature>
<evidence type="ECO:0000259" key="2">
    <source>
        <dbReference type="Pfam" id="PF13399"/>
    </source>
</evidence>
<name>A0A1H0CMX4_9ACTN</name>
<dbReference type="OrthoDB" id="3829155at2"/>
<feature type="domain" description="LytR/CpsA/Psr regulator C-terminal" evidence="2">
    <location>
        <begin position="61"/>
        <end position="148"/>
    </location>
</feature>
<evidence type="ECO:0000313" key="4">
    <source>
        <dbReference type="Proteomes" id="UP000199004"/>
    </source>
</evidence>
<organism evidence="3 4">
    <name type="scientific">Nocardioides szechwanensis</name>
    <dbReference type="NCBI Taxonomy" id="1005944"/>
    <lineage>
        <taxon>Bacteria</taxon>
        <taxon>Bacillati</taxon>
        <taxon>Actinomycetota</taxon>
        <taxon>Actinomycetes</taxon>
        <taxon>Propionibacteriales</taxon>
        <taxon>Nocardioidaceae</taxon>
        <taxon>Nocardioides</taxon>
    </lineage>
</organism>
<evidence type="ECO:0000256" key="1">
    <source>
        <dbReference type="SAM" id="MobiDB-lite"/>
    </source>
</evidence>
<dbReference type="EMBL" id="FNIC01000003">
    <property type="protein sequence ID" value="SDN59228.1"/>
    <property type="molecule type" value="Genomic_DNA"/>
</dbReference>
<dbReference type="Pfam" id="PF13399">
    <property type="entry name" value="LytR_C"/>
    <property type="match status" value="1"/>
</dbReference>
<proteinExistence type="predicted"/>
<dbReference type="Gene3D" id="3.30.70.2390">
    <property type="match status" value="1"/>
</dbReference>
<protein>
    <submittedName>
        <fullName evidence="3">LytR cell envelope-related transcriptional attenuator</fullName>
    </submittedName>
</protein>
<dbReference type="STRING" id="1005944.SAMN05192576_2474"/>
<dbReference type="AlphaFoldDB" id="A0A1H0CMX4"/>